<dbReference type="RefSeq" id="XP_017878080.1">
    <property type="nucleotide sequence ID" value="XM_018022591.2"/>
</dbReference>
<evidence type="ECO:0000313" key="4">
    <source>
        <dbReference type="RefSeq" id="XP_017878080.1"/>
    </source>
</evidence>
<feature type="signal peptide" evidence="1">
    <location>
        <begin position="1"/>
        <end position="26"/>
    </location>
</feature>
<gene>
    <name evidence="4" type="primary">LOC108623792</name>
</gene>
<sequence>MSSATNDISLLFIVILLRNHFPDVQASKIYALDVPLVIRNGSGPIDLSCIYNVKEHENGLVVKWYHNTDQIYQWIPPMPPQDVGVISGFAEYPEEYLRHPNSRSIIRLKMATLEMRGDYTCAISTFQEEDARRTRMTVYEPESNATIHVSSFNESHMNVTCVVNGAQPRPMLKIYVEGMEVNNYYDKSVKIIGYQDTFSTKRSAIMSNALEPLLLECEISIPYTDYKRREKIVYYPTQMLSQTSGASRNRDRAIGIIVLFCIREVLRK</sequence>
<dbReference type="PANTHER" id="PTHR21261">
    <property type="entry name" value="BEAT PROTEIN"/>
    <property type="match status" value="1"/>
</dbReference>
<name>A0AAJ7IW84_9HYME</name>
<dbReference type="InterPro" id="IPR036179">
    <property type="entry name" value="Ig-like_dom_sf"/>
</dbReference>
<evidence type="ECO:0000256" key="1">
    <source>
        <dbReference type="SAM" id="SignalP"/>
    </source>
</evidence>
<dbReference type="InterPro" id="IPR013783">
    <property type="entry name" value="Ig-like_fold"/>
</dbReference>
<keyword evidence="3" id="KW-1185">Reference proteome</keyword>
<dbReference type="SUPFAM" id="SSF48726">
    <property type="entry name" value="Immunoglobulin"/>
    <property type="match status" value="1"/>
</dbReference>
<dbReference type="AlphaFoldDB" id="A0AAJ7IW84"/>
<protein>
    <submittedName>
        <fullName evidence="4">Uncharacterized protein LOC108623792 isoform X1</fullName>
    </submittedName>
</protein>
<dbReference type="InterPro" id="IPR007110">
    <property type="entry name" value="Ig-like_dom"/>
</dbReference>
<keyword evidence="1" id="KW-0732">Signal</keyword>
<reference evidence="4" key="1">
    <citation type="submission" date="2025-08" db="UniProtKB">
        <authorList>
            <consortium name="RefSeq"/>
        </authorList>
    </citation>
    <scope>IDENTIFICATION</scope>
    <source>
        <tissue evidence="4">Whole body</tissue>
    </source>
</reference>
<dbReference type="GeneID" id="108623792"/>
<feature type="domain" description="Ig-like" evidence="2">
    <location>
        <begin position="22"/>
        <end position="137"/>
    </location>
</feature>
<evidence type="ECO:0000259" key="2">
    <source>
        <dbReference type="PROSITE" id="PS50835"/>
    </source>
</evidence>
<dbReference type="Proteomes" id="UP000694925">
    <property type="component" value="Unplaced"/>
</dbReference>
<dbReference type="Gene3D" id="2.60.40.10">
    <property type="entry name" value="Immunoglobulins"/>
    <property type="match status" value="1"/>
</dbReference>
<feature type="chain" id="PRO_5042516630" evidence="1">
    <location>
        <begin position="27"/>
        <end position="268"/>
    </location>
</feature>
<proteinExistence type="predicted"/>
<organism evidence="3 4">
    <name type="scientific">Ceratina calcarata</name>
    <dbReference type="NCBI Taxonomy" id="156304"/>
    <lineage>
        <taxon>Eukaryota</taxon>
        <taxon>Metazoa</taxon>
        <taxon>Ecdysozoa</taxon>
        <taxon>Arthropoda</taxon>
        <taxon>Hexapoda</taxon>
        <taxon>Insecta</taxon>
        <taxon>Pterygota</taxon>
        <taxon>Neoptera</taxon>
        <taxon>Endopterygota</taxon>
        <taxon>Hymenoptera</taxon>
        <taxon>Apocrita</taxon>
        <taxon>Aculeata</taxon>
        <taxon>Apoidea</taxon>
        <taxon>Anthophila</taxon>
        <taxon>Apidae</taxon>
        <taxon>Ceratina</taxon>
        <taxon>Zadontomerus</taxon>
    </lineage>
</organism>
<dbReference type="KEGG" id="ccal:108623792"/>
<evidence type="ECO:0000313" key="3">
    <source>
        <dbReference type="Proteomes" id="UP000694925"/>
    </source>
</evidence>
<accession>A0AAJ7IW84</accession>
<dbReference type="PROSITE" id="PS50835">
    <property type="entry name" value="IG_LIKE"/>
    <property type="match status" value="1"/>
</dbReference>